<name>A0AA35D9U2_9BURK</name>
<comment type="similarity">
    <text evidence="1">Belongs to the UPF0065 (bug) family.</text>
</comment>
<keyword evidence="2" id="KW-0456">Lyase</keyword>
<dbReference type="CDD" id="cd07012">
    <property type="entry name" value="PBP2_Bug_TTT"/>
    <property type="match status" value="1"/>
</dbReference>
<comment type="caution">
    <text evidence="2">The sequence shown here is derived from an EMBL/GenBank/DDBJ whole genome shotgun (WGS) entry which is preliminary data.</text>
</comment>
<evidence type="ECO:0000313" key="3">
    <source>
        <dbReference type="Proteomes" id="UP000834458"/>
    </source>
</evidence>
<evidence type="ECO:0000256" key="1">
    <source>
        <dbReference type="ARBA" id="ARBA00006987"/>
    </source>
</evidence>
<dbReference type="EMBL" id="CAHPSC010000055">
    <property type="protein sequence ID" value="CAB5704815.1"/>
    <property type="molecule type" value="Genomic_DNA"/>
</dbReference>
<dbReference type="AlphaFoldDB" id="A0AA35D9U2"/>
<accession>A0AA35D9U2</accession>
<dbReference type="Pfam" id="PF03401">
    <property type="entry name" value="TctC"/>
    <property type="match status" value="1"/>
</dbReference>
<dbReference type="Gene3D" id="3.40.190.10">
    <property type="entry name" value="Periplasmic binding protein-like II"/>
    <property type="match status" value="1"/>
</dbReference>
<proteinExistence type="inferred from homology"/>
<organism evidence="2 3">
    <name type="scientific">Comamonas aquatica</name>
    <dbReference type="NCBI Taxonomy" id="225991"/>
    <lineage>
        <taxon>Bacteria</taxon>
        <taxon>Pseudomonadati</taxon>
        <taxon>Pseudomonadota</taxon>
        <taxon>Betaproteobacteria</taxon>
        <taxon>Burkholderiales</taxon>
        <taxon>Comamonadaceae</taxon>
        <taxon>Comamonas</taxon>
    </lineage>
</organism>
<dbReference type="InterPro" id="IPR005064">
    <property type="entry name" value="BUG"/>
</dbReference>
<protein>
    <submittedName>
        <fullName evidence="2">Argininosuccinate lyase</fullName>
    </submittedName>
</protein>
<dbReference type="PANTHER" id="PTHR42928:SF5">
    <property type="entry name" value="BLR1237 PROTEIN"/>
    <property type="match status" value="1"/>
</dbReference>
<dbReference type="SUPFAM" id="SSF53850">
    <property type="entry name" value="Periplasmic binding protein-like II"/>
    <property type="match status" value="1"/>
</dbReference>
<dbReference type="PIRSF" id="PIRSF017082">
    <property type="entry name" value="YflP"/>
    <property type="match status" value="1"/>
</dbReference>
<gene>
    <name evidence="2" type="ORF">GHA_03084</name>
</gene>
<sequence>MFYESVSVSVSVSGLKAACCRLGSWVCRRGWRAVMAGMLAWVAGTAPALAHTQEFPHRPVKLVVPFAAAGSTDIVARLVADALQGPLGQPVYVENKAGAGGMLGAEAVARSMPDGYTLGLGSISTLAVNPVVLRASRVQPLQDFAMVVPLASIASVFSVPASLQVHDFAQFLKQARLQGDGWAAGSSGVGSVGHVILDALNADLGLQLRHIPFKGMGPVINSTLAGQTQVLSDQYPSSAPHIQTGRLVPVAVAAKERLADLPQVPTLAELGYPELNALAITWFGLVVPAGTPAPVVQRLNRAANQALQQPALRARLAQLGVTPLGGTPIHLEHLVAQTTAQVRALVQQRGISDGSP</sequence>
<dbReference type="PANTHER" id="PTHR42928">
    <property type="entry name" value="TRICARBOXYLATE-BINDING PROTEIN"/>
    <property type="match status" value="1"/>
</dbReference>
<evidence type="ECO:0000313" key="2">
    <source>
        <dbReference type="EMBL" id="CAB5704815.1"/>
    </source>
</evidence>
<dbReference type="GO" id="GO:0016829">
    <property type="term" value="F:lyase activity"/>
    <property type="evidence" value="ECO:0007669"/>
    <property type="project" value="UniProtKB-KW"/>
</dbReference>
<dbReference type="Proteomes" id="UP000834458">
    <property type="component" value="Unassembled WGS sequence"/>
</dbReference>
<dbReference type="InterPro" id="IPR042100">
    <property type="entry name" value="Bug_dom1"/>
</dbReference>
<dbReference type="Gene3D" id="3.40.190.150">
    <property type="entry name" value="Bordetella uptake gene, domain 1"/>
    <property type="match status" value="1"/>
</dbReference>
<reference evidence="2" key="1">
    <citation type="submission" date="2020-05" db="EMBL/GenBank/DDBJ databases">
        <authorList>
            <person name="Delgado-Blas J."/>
        </authorList>
    </citation>
    <scope>NUCLEOTIDE SEQUENCE</scope>
    <source>
        <strain evidence="2">BB1454</strain>
    </source>
</reference>